<accession>A0A101RUG4</accession>
<protein>
    <submittedName>
        <fullName evidence="1">Uncharacterized protein</fullName>
    </submittedName>
</protein>
<keyword evidence="2" id="KW-1185">Reference proteome</keyword>
<dbReference type="RefSeq" id="WP_062243454.1">
    <property type="nucleotide sequence ID" value="NZ_JBPJFL010000001.1"/>
</dbReference>
<dbReference type="Proteomes" id="UP000054375">
    <property type="component" value="Unassembled WGS sequence"/>
</dbReference>
<evidence type="ECO:0000313" key="1">
    <source>
        <dbReference type="EMBL" id="KUN61926.1"/>
    </source>
</evidence>
<sequence length="61" mass="6536">MPVRLTNRPICHHCDGFPAVSITTGARRRDGSRALLRVVCPVCQGTGHAHHAPAALVQIGR</sequence>
<dbReference type="AlphaFoldDB" id="A0A101RUG4"/>
<evidence type="ECO:0000313" key="2">
    <source>
        <dbReference type="Proteomes" id="UP000054375"/>
    </source>
</evidence>
<organism evidence="1 2">
    <name type="scientific">Streptomyces griseorubiginosus</name>
    <dbReference type="NCBI Taxonomy" id="67304"/>
    <lineage>
        <taxon>Bacteria</taxon>
        <taxon>Bacillati</taxon>
        <taxon>Actinomycetota</taxon>
        <taxon>Actinomycetes</taxon>
        <taxon>Kitasatosporales</taxon>
        <taxon>Streptomycetaceae</taxon>
        <taxon>Streptomyces</taxon>
    </lineage>
</organism>
<name>A0A101RUG4_9ACTN</name>
<dbReference type="EMBL" id="LMWV01000026">
    <property type="protein sequence ID" value="KUN61926.1"/>
    <property type="molecule type" value="Genomic_DNA"/>
</dbReference>
<comment type="caution">
    <text evidence="1">The sequence shown here is derived from an EMBL/GenBank/DDBJ whole genome shotgun (WGS) entry which is preliminary data.</text>
</comment>
<gene>
    <name evidence="1" type="ORF">AQJ54_32885</name>
</gene>
<reference evidence="1 2" key="1">
    <citation type="submission" date="2015-10" db="EMBL/GenBank/DDBJ databases">
        <title>Draft genome sequence of Streptomyces griseorubiginosus DSM 40469, type strain for the species Streptomyces griseorubiginosus.</title>
        <authorList>
            <person name="Ruckert C."/>
            <person name="Winkler A."/>
            <person name="Kalinowski J."/>
            <person name="Kampfer P."/>
            <person name="Glaeser S."/>
        </authorList>
    </citation>
    <scope>NUCLEOTIDE SEQUENCE [LARGE SCALE GENOMIC DNA]</scope>
    <source>
        <strain evidence="1 2">DSM 40469</strain>
    </source>
</reference>
<proteinExistence type="predicted"/>